<dbReference type="EMBL" id="LT554760">
    <property type="protein sequence ID" value="SAM07414.1"/>
    <property type="molecule type" value="Genomic_DNA"/>
</dbReference>
<dbReference type="InterPro" id="IPR036322">
    <property type="entry name" value="WD40_repeat_dom_sf"/>
</dbReference>
<feature type="repeat" description="WD" evidence="3">
    <location>
        <begin position="392"/>
        <end position="433"/>
    </location>
</feature>
<evidence type="ECO:0000256" key="2">
    <source>
        <dbReference type="ARBA" id="ARBA00022737"/>
    </source>
</evidence>
<dbReference type="PROSITE" id="PS50294">
    <property type="entry name" value="WD_REPEATS_REGION"/>
    <property type="match status" value="4"/>
</dbReference>
<dbReference type="OrthoDB" id="19711at2759"/>
<dbReference type="InParanoid" id="A0A168RUJ7"/>
<dbReference type="SMART" id="SM00320">
    <property type="entry name" value="WD40"/>
    <property type="match status" value="7"/>
</dbReference>
<gene>
    <name evidence="6" type="primary">ABSGL_13057.1 scaffold 13659</name>
</gene>
<dbReference type="InterPro" id="IPR019775">
    <property type="entry name" value="WD40_repeat_CS"/>
</dbReference>
<feature type="region of interest" description="Disordered" evidence="4">
    <location>
        <begin position="81"/>
        <end position="101"/>
    </location>
</feature>
<feature type="repeat" description="WD" evidence="3">
    <location>
        <begin position="290"/>
        <end position="321"/>
    </location>
</feature>
<dbReference type="SUPFAM" id="SSF81383">
    <property type="entry name" value="F-box domain"/>
    <property type="match status" value="1"/>
</dbReference>
<dbReference type="GO" id="GO:0005737">
    <property type="term" value="C:cytoplasm"/>
    <property type="evidence" value="ECO:0007669"/>
    <property type="project" value="TreeGrafter"/>
</dbReference>
<evidence type="ECO:0000313" key="6">
    <source>
        <dbReference type="EMBL" id="SAM07414.1"/>
    </source>
</evidence>
<keyword evidence="7" id="KW-1185">Reference proteome</keyword>
<dbReference type="SUPFAM" id="SSF50978">
    <property type="entry name" value="WD40 repeat-like"/>
    <property type="match status" value="1"/>
</dbReference>
<dbReference type="PROSITE" id="PS50082">
    <property type="entry name" value="WD_REPEATS_2"/>
    <property type="match status" value="6"/>
</dbReference>
<dbReference type="InterPro" id="IPR015943">
    <property type="entry name" value="WD40/YVTN_repeat-like_dom_sf"/>
</dbReference>
<dbReference type="GO" id="GO:0010992">
    <property type="term" value="P:ubiquitin recycling"/>
    <property type="evidence" value="ECO:0007669"/>
    <property type="project" value="TreeGrafter"/>
</dbReference>
<feature type="repeat" description="WD" evidence="3">
    <location>
        <begin position="248"/>
        <end position="289"/>
    </location>
</feature>
<feature type="repeat" description="WD" evidence="3">
    <location>
        <begin position="194"/>
        <end position="234"/>
    </location>
</feature>
<protein>
    <recommendedName>
        <fullName evidence="5">F-box domain-containing protein</fullName>
    </recommendedName>
</protein>
<dbReference type="Pfam" id="PF00400">
    <property type="entry name" value="WD40"/>
    <property type="match status" value="6"/>
</dbReference>
<keyword evidence="2" id="KW-0677">Repeat</keyword>
<dbReference type="PANTHER" id="PTHR19849">
    <property type="entry name" value="PHOSPHOLIPASE A-2-ACTIVATING PROTEIN"/>
    <property type="match status" value="1"/>
</dbReference>
<evidence type="ECO:0000256" key="1">
    <source>
        <dbReference type="ARBA" id="ARBA00022574"/>
    </source>
</evidence>
<feature type="repeat" description="WD" evidence="3">
    <location>
        <begin position="434"/>
        <end position="467"/>
    </location>
</feature>
<dbReference type="InterPro" id="IPR020472">
    <property type="entry name" value="WD40_PAC1"/>
</dbReference>
<keyword evidence="1 3" id="KW-0853">WD repeat</keyword>
<feature type="repeat" description="WD" evidence="3">
    <location>
        <begin position="339"/>
        <end position="379"/>
    </location>
</feature>
<dbReference type="Gene3D" id="1.20.1280.50">
    <property type="match status" value="1"/>
</dbReference>
<dbReference type="InterPro" id="IPR001680">
    <property type="entry name" value="WD40_rpt"/>
</dbReference>
<dbReference type="GO" id="GO:0043161">
    <property type="term" value="P:proteasome-mediated ubiquitin-dependent protein catabolic process"/>
    <property type="evidence" value="ECO:0007669"/>
    <property type="project" value="TreeGrafter"/>
</dbReference>
<dbReference type="GO" id="GO:0043130">
    <property type="term" value="F:ubiquitin binding"/>
    <property type="evidence" value="ECO:0007669"/>
    <property type="project" value="TreeGrafter"/>
</dbReference>
<sequence>MIRMNLSALFTSHGAPVMYDNEYMPTYIAIVNKKDGTTTTKCLNPSRRRSSSSASVASAQPLKKRLVGSSSFLPKFRLQTIGGNGQSRRRSSGAQSKLVDSNDSDKDLKYYLPLEIIQGIMGYLDFSSLLTLSTTSRYYHRLCQDDRLWNARFGQDFHRPSQNPAFKQHHRDLYRNHRILRRRWMDGHVSTQYLHGHQDSVYCMARLGSHKLISGSRDRTIKVWNLQTRQQQQQGGTKKTEPVVTTKMTAHEGSVLCLKVSPDGKTMLSGSSDATCILWCLETFQPLLTLRGHSHGVLDLCMVGDGYYVSASRDHTLCVWEALSSLNGTTSSKRVMHRLLGHHGPVNALDAYGDHHVVSASGDGTLKLWNIRTGECINTFKDGNDNGDDTDELSHHQGLACVKCDHKRGLIYSGGQNGKLRIWDISSGQCLASLSGHHGLIRTMDLSEDGTILVTGSYDRTIRVWDLTKRYCRLSFQSGHSSWIFNLLVSRSRIISAGQDKQIMMLDFGKGLSLLDE</sequence>
<proteinExistence type="predicted"/>
<dbReference type="InterPro" id="IPR001810">
    <property type="entry name" value="F-box_dom"/>
</dbReference>
<evidence type="ECO:0000256" key="3">
    <source>
        <dbReference type="PROSITE-ProRule" id="PRU00221"/>
    </source>
</evidence>
<accession>A0A168RUJ7</accession>
<evidence type="ECO:0000313" key="7">
    <source>
        <dbReference type="Proteomes" id="UP000078561"/>
    </source>
</evidence>
<dbReference type="InterPro" id="IPR036047">
    <property type="entry name" value="F-box-like_dom_sf"/>
</dbReference>
<dbReference type="Proteomes" id="UP000078561">
    <property type="component" value="Unassembled WGS sequence"/>
</dbReference>
<organism evidence="6">
    <name type="scientific">Absidia glauca</name>
    <name type="common">Pin mould</name>
    <dbReference type="NCBI Taxonomy" id="4829"/>
    <lineage>
        <taxon>Eukaryota</taxon>
        <taxon>Fungi</taxon>
        <taxon>Fungi incertae sedis</taxon>
        <taxon>Mucoromycota</taxon>
        <taxon>Mucoromycotina</taxon>
        <taxon>Mucoromycetes</taxon>
        <taxon>Mucorales</taxon>
        <taxon>Cunninghamellaceae</taxon>
        <taxon>Absidia</taxon>
    </lineage>
</organism>
<dbReference type="AlphaFoldDB" id="A0A168RUJ7"/>
<dbReference type="GO" id="GO:0005634">
    <property type="term" value="C:nucleus"/>
    <property type="evidence" value="ECO:0007669"/>
    <property type="project" value="TreeGrafter"/>
</dbReference>
<dbReference type="PRINTS" id="PR00320">
    <property type="entry name" value="GPROTEINBRPT"/>
</dbReference>
<dbReference type="SMART" id="SM00256">
    <property type="entry name" value="FBOX"/>
    <property type="match status" value="1"/>
</dbReference>
<name>A0A168RUJ7_ABSGL</name>
<dbReference type="PROSITE" id="PS50181">
    <property type="entry name" value="FBOX"/>
    <property type="match status" value="1"/>
</dbReference>
<dbReference type="CDD" id="cd00200">
    <property type="entry name" value="WD40"/>
    <property type="match status" value="1"/>
</dbReference>
<dbReference type="Pfam" id="PF12937">
    <property type="entry name" value="F-box-like"/>
    <property type="match status" value="1"/>
</dbReference>
<evidence type="ECO:0000256" key="4">
    <source>
        <dbReference type="SAM" id="MobiDB-lite"/>
    </source>
</evidence>
<evidence type="ECO:0000259" key="5">
    <source>
        <dbReference type="PROSITE" id="PS50181"/>
    </source>
</evidence>
<dbReference type="PROSITE" id="PS00678">
    <property type="entry name" value="WD_REPEATS_1"/>
    <property type="match status" value="4"/>
</dbReference>
<dbReference type="STRING" id="4829.A0A168RUJ7"/>
<dbReference type="PANTHER" id="PTHR19849:SF1">
    <property type="entry name" value="F-BOX_WD REPEAT-CONTAINING PROTEIN 7"/>
    <property type="match status" value="1"/>
</dbReference>
<dbReference type="Gene3D" id="2.130.10.10">
    <property type="entry name" value="YVTN repeat-like/Quinoprotein amine dehydrogenase"/>
    <property type="match status" value="4"/>
</dbReference>
<reference evidence="6" key="1">
    <citation type="submission" date="2016-04" db="EMBL/GenBank/DDBJ databases">
        <authorList>
            <person name="Evans L.H."/>
            <person name="Alamgir A."/>
            <person name="Owens N."/>
            <person name="Weber N.D."/>
            <person name="Virtaneva K."/>
            <person name="Barbian K."/>
            <person name="Babar A."/>
            <person name="Rosenke K."/>
        </authorList>
    </citation>
    <scope>NUCLEOTIDE SEQUENCE [LARGE SCALE GENOMIC DNA]</scope>
    <source>
        <strain evidence="6">CBS 101.48</strain>
    </source>
</reference>
<feature type="domain" description="F-box" evidence="5">
    <location>
        <begin position="112"/>
        <end position="152"/>
    </location>
</feature>